<dbReference type="OrthoDB" id="9955852at2"/>
<feature type="transmembrane region" description="Helical" evidence="1">
    <location>
        <begin position="165"/>
        <end position="183"/>
    </location>
</feature>
<keyword evidence="1" id="KW-0472">Membrane</keyword>
<evidence type="ECO:0000313" key="4">
    <source>
        <dbReference type="Proteomes" id="UP000051086"/>
    </source>
</evidence>
<keyword evidence="1" id="KW-0812">Transmembrane</keyword>
<sequence length="221" mass="24247">MTEQDLRRLVAVSAAIGATLVATMVAISMQNGTGFQDFESILRHNTPEAFSAAIIDAAPVLRLIYPLDTMYIFSYVTMVFAMVQLLPDRRMASILALIAVMMTAGLDFIENNHILAMAAAAERGVMPDMARITFETVVTQSKFNFGLLLTLTLSFLILQESRVAAVTRWLARAVVLFAPVALLSPVTTLLYLTMNIALGYLIAATYWPRRSWIPAVTPAEA</sequence>
<dbReference type="EMBL" id="CYSB01000029">
    <property type="protein sequence ID" value="CUH67754.1"/>
    <property type="molecule type" value="Genomic_DNA"/>
</dbReference>
<evidence type="ECO:0000313" key="5">
    <source>
        <dbReference type="Proteomes" id="UP000051887"/>
    </source>
</evidence>
<dbReference type="Proteomes" id="UP000051086">
    <property type="component" value="Unassembled WGS sequence"/>
</dbReference>
<evidence type="ECO:0000313" key="3">
    <source>
        <dbReference type="EMBL" id="CUH74024.1"/>
    </source>
</evidence>
<keyword evidence="1" id="KW-1133">Transmembrane helix</keyword>
<protein>
    <recommendedName>
        <fullName evidence="6">DUF4386 domain-containing protein</fullName>
    </recommendedName>
</protein>
<dbReference type="RefSeq" id="WP_058245143.1">
    <property type="nucleotide sequence ID" value="NZ_CYSB01000029.1"/>
</dbReference>
<dbReference type="Proteomes" id="UP000051887">
    <property type="component" value="Unassembled WGS sequence"/>
</dbReference>
<reference evidence="3 5" key="2">
    <citation type="submission" date="2015-09" db="EMBL/GenBank/DDBJ databases">
        <authorList>
            <consortium name="Swine Surveillance"/>
        </authorList>
    </citation>
    <scope>NUCLEOTIDE SEQUENCE [LARGE SCALE GENOMIC DNA]</scope>
    <source>
        <strain evidence="3 5">5120</strain>
    </source>
</reference>
<dbReference type="AlphaFoldDB" id="A0A0P1FYS5"/>
<reference evidence="2 4" key="1">
    <citation type="submission" date="2015-09" db="EMBL/GenBank/DDBJ databases">
        <authorList>
            <person name="Rodrigo-Torres L."/>
            <person name="Arahal D.R."/>
        </authorList>
    </citation>
    <scope>NUCLEOTIDE SEQUENCE [LARGE SCALE GENOMIC DNA]</scope>
    <source>
        <strain evidence="2 4">CECT 5118</strain>
    </source>
</reference>
<proteinExistence type="predicted"/>
<dbReference type="EMBL" id="CYSC01000043">
    <property type="protein sequence ID" value="CUH74024.1"/>
    <property type="molecule type" value="Genomic_DNA"/>
</dbReference>
<gene>
    <name evidence="2" type="ORF">TL5118_02327</name>
    <name evidence="3" type="ORF">TL5120_03842</name>
</gene>
<feature type="transmembrane region" description="Helical" evidence="1">
    <location>
        <begin position="9"/>
        <end position="29"/>
    </location>
</feature>
<feature type="transmembrane region" description="Helical" evidence="1">
    <location>
        <begin position="69"/>
        <end position="87"/>
    </location>
</feature>
<accession>A0A0P1FYS5</accession>
<name>A0A0P1FYS5_9RHOB</name>
<keyword evidence="4" id="KW-1185">Reference proteome</keyword>
<evidence type="ECO:0008006" key="6">
    <source>
        <dbReference type="Google" id="ProtNLM"/>
    </source>
</evidence>
<evidence type="ECO:0000313" key="2">
    <source>
        <dbReference type="EMBL" id="CUH67754.1"/>
    </source>
</evidence>
<feature type="transmembrane region" description="Helical" evidence="1">
    <location>
        <begin position="94"/>
        <end position="121"/>
    </location>
</feature>
<evidence type="ECO:0000256" key="1">
    <source>
        <dbReference type="SAM" id="Phobius"/>
    </source>
</evidence>
<organism evidence="3 5">
    <name type="scientific">Thalassovita autumnalis</name>
    <dbReference type="NCBI Taxonomy" id="2072972"/>
    <lineage>
        <taxon>Bacteria</taxon>
        <taxon>Pseudomonadati</taxon>
        <taxon>Pseudomonadota</taxon>
        <taxon>Alphaproteobacteria</taxon>
        <taxon>Rhodobacterales</taxon>
        <taxon>Roseobacteraceae</taxon>
        <taxon>Thalassovita</taxon>
    </lineage>
</organism>
<feature type="transmembrane region" description="Helical" evidence="1">
    <location>
        <begin position="141"/>
        <end position="158"/>
    </location>
</feature>